<evidence type="ECO:0000313" key="2">
    <source>
        <dbReference type="Proteomes" id="UP000623467"/>
    </source>
</evidence>
<dbReference type="EMBL" id="JACAZH010000005">
    <property type="protein sequence ID" value="KAF7367851.1"/>
    <property type="molecule type" value="Genomic_DNA"/>
</dbReference>
<reference evidence="1" key="1">
    <citation type="submission" date="2020-05" db="EMBL/GenBank/DDBJ databases">
        <title>Mycena genomes resolve the evolution of fungal bioluminescence.</title>
        <authorList>
            <person name="Tsai I.J."/>
        </authorList>
    </citation>
    <scope>NUCLEOTIDE SEQUENCE</scope>
    <source>
        <strain evidence="1">160909Yilan</strain>
    </source>
</reference>
<sequence>MPTTQDQVIATPELLELILTQLPMRSLLVTAPLVSKTWQATTLTPTLQRALFFLPDPSSPPVQNPLLAELFPPFFVEEPDDDNSRTWSQPGSATSIMAMPWAKAPDAFKRADASWRRMLVTQPLAQTMAITETRSTRGGRSQRYAVLKLEALTMGVLYDLAVRFIDRQSSSFCIHWHHTGSHGDLTLAVRYSLGCVRYSGRVWVDKQFKSEAGKVVKVDFGEWKPVSRR</sequence>
<dbReference type="OrthoDB" id="2949637at2759"/>
<protein>
    <submittedName>
        <fullName evidence="1">Putative f-box domain protein</fullName>
    </submittedName>
</protein>
<name>A0A8H6Z0Y9_9AGAR</name>
<dbReference type="AlphaFoldDB" id="A0A8H6Z0Y9"/>
<keyword evidence="2" id="KW-1185">Reference proteome</keyword>
<dbReference type="SUPFAM" id="SSF81383">
    <property type="entry name" value="F-box domain"/>
    <property type="match status" value="1"/>
</dbReference>
<gene>
    <name evidence="1" type="ORF">MSAN_00849600</name>
</gene>
<dbReference type="Proteomes" id="UP000623467">
    <property type="component" value="Unassembled WGS sequence"/>
</dbReference>
<organism evidence="1 2">
    <name type="scientific">Mycena sanguinolenta</name>
    <dbReference type="NCBI Taxonomy" id="230812"/>
    <lineage>
        <taxon>Eukaryota</taxon>
        <taxon>Fungi</taxon>
        <taxon>Dikarya</taxon>
        <taxon>Basidiomycota</taxon>
        <taxon>Agaricomycotina</taxon>
        <taxon>Agaricomycetes</taxon>
        <taxon>Agaricomycetidae</taxon>
        <taxon>Agaricales</taxon>
        <taxon>Marasmiineae</taxon>
        <taxon>Mycenaceae</taxon>
        <taxon>Mycena</taxon>
    </lineage>
</organism>
<proteinExistence type="predicted"/>
<evidence type="ECO:0000313" key="1">
    <source>
        <dbReference type="EMBL" id="KAF7367851.1"/>
    </source>
</evidence>
<accession>A0A8H6Z0Y9</accession>
<comment type="caution">
    <text evidence="1">The sequence shown here is derived from an EMBL/GenBank/DDBJ whole genome shotgun (WGS) entry which is preliminary data.</text>
</comment>
<dbReference type="InterPro" id="IPR036047">
    <property type="entry name" value="F-box-like_dom_sf"/>
</dbReference>